<feature type="domain" description="Guanylate cyclase" evidence="1">
    <location>
        <begin position="55"/>
        <end position="188"/>
    </location>
</feature>
<dbReference type="PROSITE" id="PS50125">
    <property type="entry name" value="GUANYLATE_CYCLASE_2"/>
    <property type="match status" value="1"/>
</dbReference>
<dbReference type="Proteomes" id="UP000823902">
    <property type="component" value="Unassembled WGS sequence"/>
</dbReference>
<evidence type="ECO:0000259" key="1">
    <source>
        <dbReference type="PROSITE" id="PS50125"/>
    </source>
</evidence>
<name>A0A9D2QAB3_9FIRM</name>
<dbReference type="SUPFAM" id="SSF55073">
    <property type="entry name" value="Nucleotide cyclase"/>
    <property type="match status" value="1"/>
</dbReference>
<dbReference type="InterPro" id="IPR029787">
    <property type="entry name" value="Nucleotide_cyclase"/>
</dbReference>
<sequence length="246" mass="27811">MESKKETTYTYKVEDSASRMDDILDASDNDYSDNENNIPSRDKLTFKNGYYVDVTSIFIDIVDSSKLTDGHKRPTLAKMYRCFLSECVAIMNSYTICKEININGDCVWGVFETPNISDVDKVTDVAAQLNSMIRILNYKLGKKNYEKINVGIGIDDGLALMVKAGYSGSGLNDVIWMGDVVNSACHLANKAGRGLRKTILVSSKVYENVLENTQKLLSKCTIDGKIYYEGNFIWKEMENWYHENCK</sequence>
<reference evidence="2" key="1">
    <citation type="journal article" date="2021" name="PeerJ">
        <title>Extensive microbial diversity within the chicken gut microbiome revealed by metagenomics and culture.</title>
        <authorList>
            <person name="Gilroy R."/>
            <person name="Ravi A."/>
            <person name="Getino M."/>
            <person name="Pursley I."/>
            <person name="Horton D.L."/>
            <person name="Alikhan N.F."/>
            <person name="Baker D."/>
            <person name="Gharbi K."/>
            <person name="Hall N."/>
            <person name="Watson M."/>
            <person name="Adriaenssens E.M."/>
            <person name="Foster-Nyarko E."/>
            <person name="Jarju S."/>
            <person name="Secka A."/>
            <person name="Antonio M."/>
            <person name="Oren A."/>
            <person name="Chaudhuri R.R."/>
            <person name="La Ragione R."/>
            <person name="Hildebrand F."/>
            <person name="Pallen M.J."/>
        </authorList>
    </citation>
    <scope>NUCLEOTIDE SEQUENCE</scope>
    <source>
        <strain evidence="2">CHK196-7946</strain>
    </source>
</reference>
<evidence type="ECO:0000313" key="3">
    <source>
        <dbReference type="Proteomes" id="UP000823902"/>
    </source>
</evidence>
<dbReference type="Pfam" id="PF00211">
    <property type="entry name" value="Guanylate_cyc"/>
    <property type="match status" value="1"/>
</dbReference>
<accession>A0A9D2QAB3</accession>
<gene>
    <name evidence="2" type="ORF">H9697_02375</name>
</gene>
<comment type="caution">
    <text evidence="2">The sequence shown here is derived from an EMBL/GenBank/DDBJ whole genome shotgun (WGS) entry which is preliminary data.</text>
</comment>
<dbReference type="GO" id="GO:0035556">
    <property type="term" value="P:intracellular signal transduction"/>
    <property type="evidence" value="ECO:0007669"/>
    <property type="project" value="InterPro"/>
</dbReference>
<organism evidence="2 3">
    <name type="scientific">Candidatus Mediterraneibacter faecavium</name>
    <dbReference type="NCBI Taxonomy" id="2838668"/>
    <lineage>
        <taxon>Bacteria</taxon>
        <taxon>Bacillati</taxon>
        <taxon>Bacillota</taxon>
        <taxon>Clostridia</taxon>
        <taxon>Lachnospirales</taxon>
        <taxon>Lachnospiraceae</taxon>
        <taxon>Mediterraneibacter</taxon>
    </lineage>
</organism>
<dbReference type="InterPro" id="IPR001054">
    <property type="entry name" value="A/G_cyclase"/>
</dbReference>
<evidence type="ECO:0000313" key="2">
    <source>
        <dbReference type="EMBL" id="HJC73785.1"/>
    </source>
</evidence>
<dbReference type="AlphaFoldDB" id="A0A9D2QAB3"/>
<dbReference type="GO" id="GO:0004016">
    <property type="term" value="F:adenylate cyclase activity"/>
    <property type="evidence" value="ECO:0007669"/>
    <property type="project" value="UniProtKB-ARBA"/>
</dbReference>
<protein>
    <submittedName>
        <fullName evidence="2">Adenylate/guanylate cyclase domain-containing protein</fullName>
    </submittedName>
</protein>
<reference evidence="2" key="2">
    <citation type="submission" date="2021-04" db="EMBL/GenBank/DDBJ databases">
        <authorList>
            <person name="Gilroy R."/>
        </authorList>
    </citation>
    <scope>NUCLEOTIDE SEQUENCE</scope>
    <source>
        <strain evidence="2">CHK196-7946</strain>
    </source>
</reference>
<dbReference type="Gene3D" id="3.30.70.1230">
    <property type="entry name" value="Nucleotide cyclase"/>
    <property type="match status" value="1"/>
</dbReference>
<proteinExistence type="predicted"/>
<dbReference type="EMBL" id="DWVY01000010">
    <property type="protein sequence ID" value="HJC73785.1"/>
    <property type="molecule type" value="Genomic_DNA"/>
</dbReference>
<dbReference type="GO" id="GO:0009190">
    <property type="term" value="P:cyclic nucleotide biosynthetic process"/>
    <property type="evidence" value="ECO:0007669"/>
    <property type="project" value="InterPro"/>
</dbReference>